<keyword evidence="1" id="KW-0732">Signal</keyword>
<comment type="caution">
    <text evidence="2">The sequence shown here is derived from an EMBL/GenBank/DDBJ whole genome shotgun (WGS) entry which is preliminary data.</text>
</comment>
<keyword evidence="3" id="KW-1185">Reference proteome</keyword>
<name>A0ABS5W5Q3_9SPHN</name>
<feature type="chain" id="PRO_5045403440" evidence="1">
    <location>
        <begin position="25"/>
        <end position="208"/>
    </location>
</feature>
<dbReference type="Gene3D" id="2.60.40.420">
    <property type="entry name" value="Cupredoxins - blue copper proteins"/>
    <property type="match status" value="1"/>
</dbReference>
<dbReference type="SUPFAM" id="SSF49503">
    <property type="entry name" value="Cupredoxins"/>
    <property type="match status" value="1"/>
</dbReference>
<organism evidence="2 3">
    <name type="scientific">Croceibacterium selenioxidans</name>
    <dbReference type="NCBI Taxonomy" id="2838833"/>
    <lineage>
        <taxon>Bacteria</taxon>
        <taxon>Pseudomonadati</taxon>
        <taxon>Pseudomonadota</taxon>
        <taxon>Alphaproteobacteria</taxon>
        <taxon>Sphingomonadales</taxon>
        <taxon>Erythrobacteraceae</taxon>
        <taxon>Croceibacterium</taxon>
    </lineage>
</organism>
<evidence type="ECO:0000256" key="1">
    <source>
        <dbReference type="SAM" id="SignalP"/>
    </source>
</evidence>
<sequence length="208" mass="22748">MTWSTCARLFLGFVALCGAGVARAGDLTVIVRDKSGHPVADAVVMADAHGRPTPAPGQFVINQKNMAFVPFVLVVPVGSTIEFGNLDPYRHHVYSFSPPKKFELKLFGQGQTRPVRFDKPGLVAIGCNIHDSMQAFVQVVSTPFARKTDNEGRVVLRGLPNDVHEVRVWHPYLRAPGNQLVVGVDGSKTATIPVSVNLRRPAPMRHDY</sequence>
<dbReference type="InterPro" id="IPR008972">
    <property type="entry name" value="Cupredoxin"/>
</dbReference>
<gene>
    <name evidence="2" type="ORF">KK137_12135</name>
</gene>
<evidence type="ECO:0000313" key="3">
    <source>
        <dbReference type="Proteomes" id="UP000811255"/>
    </source>
</evidence>
<protein>
    <submittedName>
        <fullName evidence="2">Methylamine utilization protein</fullName>
    </submittedName>
</protein>
<dbReference type="EMBL" id="JAHFVK010000002">
    <property type="protein sequence ID" value="MBT2135078.1"/>
    <property type="molecule type" value="Genomic_DNA"/>
</dbReference>
<dbReference type="Proteomes" id="UP000811255">
    <property type="component" value="Unassembled WGS sequence"/>
</dbReference>
<feature type="signal peptide" evidence="1">
    <location>
        <begin position="1"/>
        <end position="24"/>
    </location>
</feature>
<accession>A0ABS5W5Q3</accession>
<dbReference type="RefSeq" id="WP_214536666.1">
    <property type="nucleotide sequence ID" value="NZ_JAHFVK010000002.1"/>
</dbReference>
<reference evidence="2 3" key="1">
    <citation type="submission" date="2021-05" db="EMBL/GenBank/DDBJ databases">
        <title>Croceibacterium sp. LX-88 genome sequence.</title>
        <authorList>
            <person name="Luo X."/>
        </authorList>
    </citation>
    <scope>NUCLEOTIDE SEQUENCE [LARGE SCALE GENOMIC DNA]</scope>
    <source>
        <strain evidence="2 3">LX-88</strain>
    </source>
</reference>
<proteinExistence type="predicted"/>
<evidence type="ECO:0000313" key="2">
    <source>
        <dbReference type="EMBL" id="MBT2135078.1"/>
    </source>
</evidence>